<evidence type="ECO:0000313" key="6">
    <source>
        <dbReference type="Proteomes" id="UP000184480"/>
    </source>
</evidence>
<dbReference type="GO" id="GO:0016020">
    <property type="term" value="C:membrane"/>
    <property type="evidence" value="ECO:0007669"/>
    <property type="project" value="InterPro"/>
</dbReference>
<dbReference type="EMBL" id="FQUC01000012">
    <property type="protein sequence ID" value="SHF94992.1"/>
    <property type="molecule type" value="Genomic_DNA"/>
</dbReference>
<sequence length="354" mass="41368">MSEKKDFYTIKFIPYRKNLGEIMHRQSKGSNNFSADGRYRFYINEEIENPDFWVVQGKGIRKPESCNVAPQNTLLLTTEPSSVLIYPKKYTQQFGMVCSCQKRMKHPNLVLGPAILPWFVGFTEAPNGDCSYTLDYDQLINSPAPQKKKLISVITSNKAFTQGHLDRINFVEQLKKKYGDQLDIFGRGYNDFDDKWDVLAPYKYHIVIENSSQPYYWTEKISDCFLAETFPFYYGCTNLSDYFPENSFQPIDIHNFDRTTAIIDSIIAKDTYEESKGILKECKDKVLGEYNFFNYVAALCDQLNPELSKERVTLQPCHTMQNWVNMYNYTVKRNLFKWKLKLKNAFKNDSILTK</sequence>
<organism evidence="5 6">
    <name type="scientific">Dysgonomonas macrotermitis</name>
    <dbReference type="NCBI Taxonomy" id="1346286"/>
    <lineage>
        <taxon>Bacteria</taxon>
        <taxon>Pseudomonadati</taxon>
        <taxon>Bacteroidota</taxon>
        <taxon>Bacteroidia</taxon>
        <taxon>Bacteroidales</taxon>
        <taxon>Dysgonomonadaceae</taxon>
        <taxon>Dysgonomonas</taxon>
    </lineage>
</organism>
<dbReference type="SUPFAM" id="SSF53756">
    <property type="entry name" value="UDP-Glycosyltransferase/glycogen phosphorylase"/>
    <property type="match status" value="1"/>
</dbReference>
<dbReference type="PANTHER" id="PTHR11929">
    <property type="entry name" value="ALPHA- 1,3 -FUCOSYLTRANSFERASE"/>
    <property type="match status" value="1"/>
</dbReference>
<dbReference type="InterPro" id="IPR001503">
    <property type="entry name" value="Glyco_trans_10"/>
</dbReference>
<dbReference type="STRING" id="1346286.SAMN05444362_112115"/>
<accession>A0A1M5FUX9</accession>
<evidence type="ECO:0000256" key="2">
    <source>
        <dbReference type="ARBA" id="ARBA00022676"/>
    </source>
</evidence>
<dbReference type="RefSeq" id="WP_062180695.1">
    <property type="nucleotide sequence ID" value="NZ_BBXL01000011.1"/>
</dbReference>
<keyword evidence="6" id="KW-1185">Reference proteome</keyword>
<evidence type="ECO:0000313" key="5">
    <source>
        <dbReference type="EMBL" id="SHF94992.1"/>
    </source>
</evidence>
<dbReference type="InterPro" id="IPR038577">
    <property type="entry name" value="GT10-like_C_sf"/>
</dbReference>
<evidence type="ECO:0000256" key="3">
    <source>
        <dbReference type="ARBA" id="ARBA00022679"/>
    </source>
</evidence>
<dbReference type="AlphaFoldDB" id="A0A1M5FUX9"/>
<evidence type="ECO:0000256" key="1">
    <source>
        <dbReference type="ARBA" id="ARBA00008919"/>
    </source>
</evidence>
<dbReference type="PANTHER" id="PTHR11929:SF194">
    <property type="entry name" value="ALPHA-(1,3)-FUCOSYLTRANSFERASE 10"/>
    <property type="match status" value="1"/>
</dbReference>
<feature type="domain" description="Fucosyltransferase C-terminal" evidence="4">
    <location>
        <begin position="145"/>
        <end position="265"/>
    </location>
</feature>
<name>A0A1M5FUX9_9BACT</name>
<dbReference type="Proteomes" id="UP000184480">
    <property type="component" value="Unassembled WGS sequence"/>
</dbReference>
<dbReference type="GO" id="GO:0008417">
    <property type="term" value="F:fucosyltransferase activity"/>
    <property type="evidence" value="ECO:0007669"/>
    <property type="project" value="InterPro"/>
</dbReference>
<keyword evidence="2 5" id="KW-0328">Glycosyltransferase</keyword>
<dbReference type="Gene3D" id="3.40.50.11660">
    <property type="entry name" value="Glycosyl transferase family 10, C-terminal domain"/>
    <property type="match status" value="1"/>
</dbReference>
<keyword evidence="3 5" id="KW-0808">Transferase</keyword>
<gene>
    <name evidence="5" type="ORF">SAMN05444362_112115</name>
</gene>
<protein>
    <submittedName>
        <fullName evidence="5">Glycosyltransferase family 10 (Fucosyltransferase) C-term</fullName>
    </submittedName>
</protein>
<dbReference type="OrthoDB" id="9791032at2"/>
<dbReference type="InterPro" id="IPR055270">
    <property type="entry name" value="Glyco_tran_10_C"/>
</dbReference>
<reference evidence="6" key="1">
    <citation type="submission" date="2016-11" db="EMBL/GenBank/DDBJ databases">
        <authorList>
            <person name="Varghese N."/>
            <person name="Submissions S."/>
        </authorList>
    </citation>
    <scope>NUCLEOTIDE SEQUENCE [LARGE SCALE GENOMIC DNA]</scope>
    <source>
        <strain evidence="6">DSM 27370</strain>
    </source>
</reference>
<evidence type="ECO:0000259" key="4">
    <source>
        <dbReference type="Pfam" id="PF00852"/>
    </source>
</evidence>
<dbReference type="Pfam" id="PF00852">
    <property type="entry name" value="Glyco_transf_10"/>
    <property type="match status" value="1"/>
</dbReference>
<comment type="similarity">
    <text evidence="1">Belongs to the glycosyltransferase 10 family.</text>
</comment>
<proteinExistence type="inferred from homology"/>